<keyword evidence="7 13" id="KW-0548">Nucleotidyltransferase</keyword>
<dbReference type="UniPathway" id="UPA00277">
    <property type="reaction ID" value="UER00407"/>
</dbReference>
<keyword evidence="4" id="KW-0285">Flavoprotein</keyword>
<dbReference type="FunFam" id="3.40.50.620:FF:000021">
    <property type="entry name" value="Riboflavin biosynthesis protein"/>
    <property type="match status" value="1"/>
</dbReference>
<evidence type="ECO:0000256" key="4">
    <source>
        <dbReference type="ARBA" id="ARBA00022630"/>
    </source>
</evidence>
<keyword evidence="9" id="KW-0274">FAD</keyword>
<keyword evidence="5" id="KW-0288">FMN</keyword>
<comment type="pathway">
    <text evidence="1">Cofactor biosynthesis; FAD biosynthesis; FAD from FMN: step 1/1.</text>
</comment>
<dbReference type="OrthoDB" id="9803667at2"/>
<dbReference type="Pfam" id="PF06574">
    <property type="entry name" value="FAD_syn"/>
    <property type="match status" value="1"/>
</dbReference>
<dbReference type="PANTHER" id="PTHR22749:SF6">
    <property type="entry name" value="RIBOFLAVIN KINASE"/>
    <property type="match status" value="1"/>
</dbReference>
<dbReference type="GO" id="GO:0008531">
    <property type="term" value="F:riboflavin kinase activity"/>
    <property type="evidence" value="ECO:0007669"/>
    <property type="project" value="TreeGrafter"/>
</dbReference>
<dbReference type="InterPro" id="IPR023468">
    <property type="entry name" value="Riboflavin_kinase"/>
</dbReference>
<comment type="catalytic activity">
    <reaction evidence="11">
        <text>FMN + ATP + H(+) = FAD + diphosphate</text>
        <dbReference type="Rhea" id="RHEA:17237"/>
        <dbReference type="ChEBI" id="CHEBI:15378"/>
        <dbReference type="ChEBI" id="CHEBI:30616"/>
        <dbReference type="ChEBI" id="CHEBI:33019"/>
        <dbReference type="ChEBI" id="CHEBI:57692"/>
        <dbReference type="ChEBI" id="CHEBI:58210"/>
        <dbReference type="EC" id="2.7.7.2"/>
    </reaction>
</comment>
<dbReference type="RefSeq" id="WP_090925083.1">
    <property type="nucleotide sequence ID" value="NZ_FOTY01000001.1"/>
</dbReference>
<dbReference type="GO" id="GO:0003919">
    <property type="term" value="F:FMN adenylyltransferase activity"/>
    <property type="evidence" value="ECO:0007669"/>
    <property type="project" value="UniProtKB-EC"/>
</dbReference>
<keyword evidence="6 13" id="KW-0808">Transferase</keyword>
<evidence type="ECO:0000256" key="8">
    <source>
        <dbReference type="ARBA" id="ARBA00022741"/>
    </source>
</evidence>
<evidence type="ECO:0000256" key="10">
    <source>
        <dbReference type="ARBA" id="ARBA00022840"/>
    </source>
</evidence>
<dbReference type="CDD" id="cd02064">
    <property type="entry name" value="FAD_synthetase_N"/>
    <property type="match status" value="1"/>
</dbReference>
<dbReference type="GO" id="GO:0005524">
    <property type="term" value="F:ATP binding"/>
    <property type="evidence" value="ECO:0007669"/>
    <property type="project" value="UniProtKB-KW"/>
</dbReference>
<comment type="similarity">
    <text evidence="2">Belongs to the RibF family.</text>
</comment>
<dbReference type="Proteomes" id="UP000199668">
    <property type="component" value="Unassembled WGS sequence"/>
</dbReference>
<dbReference type="PANTHER" id="PTHR22749">
    <property type="entry name" value="RIBOFLAVIN KINASE/FMN ADENYLYLTRANSFERASE"/>
    <property type="match status" value="1"/>
</dbReference>
<reference evidence="13 14" key="1">
    <citation type="submission" date="2016-10" db="EMBL/GenBank/DDBJ databases">
        <authorList>
            <person name="de Groot N.N."/>
        </authorList>
    </citation>
    <scope>NUCLEOTIDE SEQUENCE [LARGE SCALE GENOMIC DNA]</scope>
    <source>
        <strain evidence="13 14">CGMCC 1.6134</strain>
    </source>
</reference>
<gene>
    <name evidence="13" type="ORF">SAMN04488054_101101</name>
</gene>
<dbReference type="InterPro" id="IPR015864">
    <property type="entry name" value="FAD_synthase"/>
</dbReference>
<keyword evidence="14" id="KW-1185">Reference proteome</keyword>
<dbReference type="AlphaFoldDB" id="A0A1I4HYY6"/>
<evidence type="ECO:0000256" key="5">
    <source>
        <dbReference type="ARBA" id="ARBA00022643"/>
    </source>
</evidence>
<keyword evidence="10" id="KW-0067">ATP-binding</keyword>
<keyword evidence="8" id="KW-0547">Nucleotide-binding</keyword>
<dbReference type="NCBIfam" id="TIGR00125">
    <property type="entry name" value="cyt_tran_rel"/>
    <property type="match status" value="1"/>
</dbReference>
<name>A0A1I4HYY6_9BACI</name>
<evidence type="ECO:0000256" key="6">
    <source>
        <dbReference type="ARBA" id="ARBA00022679"/>
    </source>
</evidence>
<evidence type="ECO:0000256" key="7">
    <source>
        <dbReference type="ARBA" id="ARBA00022695"/>
    </source>
</evidence>
<dbReference type="GO" id="GO:0006747">
    <property type="term" value="P:FAD biosynthetic process"/>
    <property type="evidence" value="ECO:0007669"/>
    <property type="project" value="UniProtKB-UniPathway"/>
</dbReference>
<dbReference type="SUPFAM" id="SSF52374">
    <property type="entry name" value="Nucleotidylyl transferase"/>
    <property type="match status" value="1"/>
</dbReference>
<sequence>MRTIHVQHPIKKTIQDNSEPCVMALGFFDGVHLGHQEIIKTAKTIADQKNLKLAVMTFFPHPSTVIKKGNQITRYITPLSVKERMFEKLGVDLLYVTAFDMNVAAVPHKEFVDDYLHGLKCRHAVAGFDYTYGFKGKGNMAQLNLDADGRFGVTTVEKLEKYHQKVSSTLLRQLITTGRVEHIPSYLGSRYEIQGILCRQGHQYRIYIDNDYLLPSPGSYEVTLKSGTLITKGMCEVKSGGAPGELTLHTFYDLPFDDDTPVQMLWENFIADYDMDAFHAQLPFDELELSM</sequence>
<evidence type="ECO:0000259" key="12">
    <source>
        <dbReference type="Pfam" id="PF06574"/>
    </source>
</evidence>
<dbReference type="GO" id="GO:0009231">
    <property type="term" value="P:riboflavin biosynthetic process"/>
    <property type="evidence" value="ECO:0007669"/>
    <property type="project" value="InterPro"/>
</dbReference>
<organism evidence="13 14">
    <name type="scientific">Salibacterium qingdaonense</name>
    <dbReference type="NCBI Taxonomy" id="266892"/>
    <lineage>
        <taxon>Bacteria</taxon>
        <taxon>Bacillati</taxon>
        <taxon>Bacillota</taxon>
        <taxon>Bacilli</taxon>
        <taxon>Bacillales</taxon>
        <taxon>Bacillaceae</taxon>
    </lineage>
</organism>
<dbReference type="Gene3D" id="3.40.50.620">
    <property type="entry name" value="HUPs"/>
    <property type="match status" value="1"/>
</dbReference>
<dbReference type="EC" id="2.7.7.2" evidence="3"/>
<evidence type="ECO:0000313" key="13">
    <source>
        <dbReference type="EMBL" id="SFL47339.1"/>
    </source>
</evidence>
<dbReference type="GO" id="GO:0009398">
    <property type="term" value="P:FMN biosynthetic process"/>
    <property type="evidence" value="ECO:0007669"/>
    <property type="project" value="TreeGrafter"/>
</dbReference>
<evidence type="ECO:0000256" key="1">
    <source>
        <dbReference type="ARBA" id="ARBA00004726"/>
    </source>
</evidence>
<proteinExistence type="inferred from homology"/>
<evidence type="ECO:0000256" key="9">
    <source>
        <dbReference type="ARBA" id="ARBA00022827"/>
    </source>
</evidence>
<evidence type="ECO:0000256" key="11">
    <source>
        <dbReference type="ARBA" id="ARBA00049494"/>
    </source>
</evidence>
<dbReference type="STRING" id="266892.SAMN04488054_101101"/>
<dbReference type="EMBL" id="FOTY01000001">
    <property type="protein sequence ID" value="SFL47339.1"/>
    <property type="molecule type" value="Genomic_DNA"/>
</dbReference>
<keyword evidence="13" id="KW-0418">Kinase</keyword>
<evidence type="ECO:0000256" key="2">
    <source>
        <dbReference type="ARBA" id="ARBA00010214"/>
    </source>
</evidence>
<dbReference type="InterPro" id="IPR004821">
    <property type="entry name" value="Cyt_trans-like"/>
</dbReference>
<feature type="domain" description="FAD synthetase" evidence="12">
    <location>
        <begin position="16"/>
        <end position="169"/>
    </location>
</feature>
<evidence type="ECO:0000256" key="3">
    <source>
        <dbReference type="ARBA" id="ARBA00012393"/>
    </source>
</evidence>
<evidence type="ECO:0000313" key="14">
    <source>
        <dbReference type="Proteomes" id="UP000199668"/>
    </source>
</evidence>
<accession>A0A1I4HYY6</accession>
<protein>
    <recommendedName>
        <fullName evidence="3">FAD synthase</fullName>
        <ecNumber evidence="3">2.7.7.2</ecNumber>
    </recommendedName>
</protein>
<dbReference type="InterPro" id="IPR014729">
    <property type="entry name" value="Rossmann-like_a/b/a_fold"/>
</dbReference>